<keyword evidence="1" id="KW-0378">Hydrolase</keyword>
<accession>A0A255EE07</accession>
<dbReference type="GO" id="GO:0003887">
    <property type="term" value="F:DNA-directed DNA polymerase activity"/>
    <property type="evidence" value="ECO:0007669"/>
    <property type="project" value="InterPro"/>
</dbReference>
<dbReference type="GO" id="GO:0006260">
    <property type="term" value="P:DNA replication"/>
    <property type="evidence" value="ECO:0007669"/>
    <property type="project" value="InterPro"/>
</dbReference>
<evidence type="ECO:0000259" key="2">
    <source>
        <dbReference type="PROSITE" id="PS50164"/>
    </source>
</evidence>
<dbReference type="InterPro" id="IPR047296">
    <property type="entry name" value="GIY-YIG_UvrC_Cho"/>
</dbReference>
<dbReference type="SMART" id="SM00465">
    <property type="entry name" value="GIYc"/>
    <property type="match status" value="1"/>
</dbReference>
<dbReference type="InterPro" id="IPR050066">
    <property type="entry name" value="UvrABC_protein_C"/>
</dbReference>
<evidence type="ECO:0000256" key="1">
    <source>
        <dbReference type="ARBA" id="ARBA00022839"/>
    </source>
</evidence>
<proteinExistence type="predicted"/>
<dbReference type="RefSeq" id="WP_094454739.1">
    <property type="nucleotide sequence ID" value="NZ_NMVJ01000008.1"/>
</dbReference>
<dbReference type="Pfam" id="PF00929">
    <property type="entry name" value="RNase_T"/>
    <property type="match status" value="1"/>
</dbReference>
<reference evidence="3 4" key="1">
    <citation type="submission" date="2017-07" db="EMBL/GenBank/DDBJ databases">
        <title>Draft whole genome sequences of clinical Proprionibacteriaceae strains.</title>
        <authorList>
            <person name="Bernier A.-M."/>
            <person name="Bernard K."/>
            <person name="Domingo M.-C."/>
        </authorList>
    </citation>
    <scope>NUCLEOTIDE SEQUENCE [LARGE SCALE GENOMIC DNA]</scope>
    <source>
        <strain evidence="3 4">NML 150081</strain>
    </source>
</reference>
<dbReference type="OrthoDB" id="9803913at2"/>
<dbReference type="PANTHER" id="PTHR30562">
    <property type="entry name" value="UVRC/OXIDOREDUCTASE"/>
    <property type="match status" value="1"/>
</dbReference>
<dbReference type="GO" id="GO:0006289">
    <property type="term" value="P:nucleotide-excision repair"/>
    <property type="evidence" value="ECO:0007669"/>
    <property type="project" value="InterPro"/>
</dbReference>
<dbReference type="GO" id="GO:0004519">
    <property type="term" value="F:endonuclease activity"/>
    <property type="evidence" value="ECO:0007669"/>
    <property type="project" value="UniProtKB-KW"/>
</dbReference>
<keyword evidence="1" id="KW-0540">Nuclease</keyword>
<dbReference type="SUPFAM" id="SSF53098">
    <property type="entry name" value="Ribonuclease H-like"/>
    <property type="match status" value="1"/>
</dbReference>
<dbReference type="Gene3D" id="3.30.420.10">
    <property type="entry name" value="Ribonuclease H-like superfamily/Ribonuclease H"/>
    <property type="match status" value="1"/>
</dbReference>
<dbReference type="AlphaFoldDB" id="A0A255EE07"/>
<dbReference type="GO" id="GO:0004527">
    <property type="term" value="F:exonuclease activity"/>
    <property type="evidence" value="ECO:0007669"/>
    <property type="project" value="UniProtKB-KW"/>
</dbReference>
<dbReference type="CDD" id="cd06127">
    <property type="entry name" value="DEDDh"/>
    <property type="match status" value="1"/>
</dbReference>
<dbReference type="GO" id="GO:0003677">
    <property type="term" value="F:DNA binding"/>
    <property type="evidence" value="ECO:0007669"/>
    <property type="project" value="InterPro"/>
</dbReference>
<dbReference type="PANTHER" id="PTHR30562:SF1">
    <property type="entry name" value="UVRABC SYSTEM PROTEIN C"/>
    <property type="match status" value="1"/>
</dbReference>
<keyword evidence="3" id="KW-0255">Endonuclease</keyword>
<dbReference type="SMART" id="SM00479">
    <property type="entry name" value="EXOIII"/>
    <property type="match status" value="1"/>
</dbReference>
<comment type="caution">
    <text evidence="3">The sequence shown here is derived from an EMBL/GenBank/DDBJ whole genome shotgun (WGS) entry which is preliminary data.</text>
</comment>
<name>A0A255EE07_9ACTN</name>
<dbReference type="InterPro" id="IPR012337">
    <property type="entry name" value="RNaseH-like_sf"/>
</dbReference>
<dbReference type="NCBIfam" id="NF005907">
    <property type="entry name" value="PRK07883.1-5"/>
    <property type="match status" value="1"/>
</dbReference>
<dbReference type="CDD" id="cd10434">
    <property type="entry name" value="GIY-YIG_UvrC_Cho"/>
    <property type="match status" value="1"/>
</dbReference>
<dbReference type="InterPro" id="IPR006054">
    <property type="entry name" value="DnaQ"/>
</dbReference>
<dbReference type="InterPro" id="IPR036397">
    <property type="entry name" value="RNaseH_sf"/>
</dbReference>
<keyword evidence="4" id="KW-1185">Reference proteome</keyword>
<dbReference type="SUPFAM" id="SSF82771">
    <property type="entry name" value="GIY-YIG endonuclease"/>
    <property type="match status" value="1"/>
</dbReference>
<dbReference type="InterPro" id="IPR035901">
    <property type="entry name" value="GIY-YIG_endonuc_sf"/>
</dbReference>
<dbReference type="NCBIfam" id="NF005905">
    <property type="entry name" value="PRK07883.1-3"/>
    <property type="match status" value="1"/>
</dbReference>
<dbReference type="GO" id="GO:0009380">
    <property type="term" value="C:excinuclease repair complex"/>
    <property type="evidence" value="ECO:0007669"/>
    <property type="project" value="TreeGrafter"/>
</dbReference>
<feature type="domain" description="GIY-YIG" evidence="2">
    <location>
        <begin position="225"/>
        <end position="309"/>
    </location>
</feature>
<dbReference type="Gene3D" id="3.40.1440.10">
    <property type="entry name" value="GIY-YIG endonuclease"/>
    <property type="match status" value="1"/>
</dbReference>
<dbReference type="Proteomes" id="UP000216300">
    <property type="component" value="Unassembled WGS sequence"/>
</dbReference>
<dbReference type="NCBIfam" id="TIGR00573">
    <property type="entry name" value="dnaq"/>
    <property type="match status" value="1"/>
</dbReference>
<dbReference type="InterPro" id="IPR013520">
    <property type="entry name" value="Ribonucl_H"/>
</dbReference>
<dbReference type="PROSITE" id="PS50164">
    <property type="entry name" value="GIY_YIG"/>
    <property type="match status" value="1"/>
</dbReference>
<dbReference type="EMBL" id="NMVJ01000008">
    <property type="protein sequence ID" value="OYN89797.1"/>
    <property type="molecule type" value="Genomic_DNA"/>
</dbReference>
<dbReference type="InterPro" id="IPR000305">
    <property type="entry name" value="GIY-YIG_endonuc"/>
</dbReference>
<evidence type="ECO:0000313" key="3">
    <source>
        <dbReference type="EMBL" id="OYN89797.1"/>
    </source>
</evidence>
<protein>
    <submittedName>
        <fullName evidence="3">Endonuclease</fullName>
    </submittedName>
</protein>
<sequence>MPATAPHSWPTSQPTLAETGQFLAEVTFCVVDLETTGAGADAEITEFGAVKVRGGQRLGEFQTLVRPSAGIPALITALTGISNSMVMQAPPLATALPSWLEFSRGATLVAHNARFDVGFLKRACADAGEPWPGNPVLDTVALARSILGREVRNHKLATLAAHLGATTTPDHRALTDARATVEVLHALIERVGNLGVHTLEDLQEFSRQVSVTRRVRRRWAQDLPERPGVYWFWRTNPDSPGGREVLYVGTSRNLRRRVGSYFTAAERRRRMEEMIRVAEGVDHVVCPTPLEAQVREIRLIHAHRPRYNRRSTRPEKASWLRRTQEPWPRLSVVRTLRDDGSSHLGPLRSRTEAEACLDLLHDTFPIRRCTTRLAASKASPSCALAELDRCVAPCTMQVEPSAYAELVAAVESAWQCDPEPVRARVMDRLRRLAEQERYEEAAALRNQLETFAAVLRRHHRTTALTRLPQLVAARWQASDHGRTRPGWQLHVIRHGRLVGSGFAGVGTDPLDLVSDLLAVAEPVPAPKLEGELTASLDEVLCVADWLEQPGVRLIEVDGDWSWPLRIGHAQPDTARPGSRLSRA</sequence>
<organism evidence="3 4">
    <name type="scientific">Parenemella sanctibonifatiensis</name>
    <dbReference type="NCBI Taxonomy" id="2016505"/>
    <lineage>
        <taxon>Bacteria</taxon>
        <taxon>Bacillati</taxon>
        <taxon>Actinomycetota</taxon>
        <taxon>Actinomycetes</taxon>
        <taxon>Propionibacteriales</taxon>
        <taxon>Propionibacteriaceae</taxon>
        <taxon>Parenemella</taxon>
    </lineage>
</organism>
<keyword evidence="1" id="KW-0269">Exonuclease</keyword>
<dbReference type="FunFam" id="3.30.420.10:FF:000045">
    <property type="entry name" value="3'-5' exonuclease DinG"/>
    <property type="match status" value="1"/>
</dbReference>
<evidence type="ECO:0000313" key="4">
    <source>
        <dbReference type="Proteomes" id="UP000216300"/>
    </source>
</evidence>
<gene>
    <name evidence="3" type="ORF">CGZ91_09800</name>
</gene>